<name>A0A1I3QYK7_HALDA</name>
<gene>
    <name evidence="1" type="ORF">SAMN04487936_10217</name>
</gene>
<keyword evidence="2" id="KW-1185">Reference proteome</keyword>
<dbReference type="RefSeq" id="WP_075035137.1">
    <property type="nucleotide sequence ID" value="NZ_FOSB01000002.1"/>
</dbReference>
<protein>
    <recommendedName>
        <fullName evidence="3">Hydrolase</fullName>
    </recommendedName>
</protein>
<dbReference type="Proteomes" id="UP000183557">
    <property type="component" value="Unassembled WGS sequence"/>
</dbReference>
<organism evidence="1 2">
    <name type="scientific">Halobacillus dabanensis</name>
    <dbReference type="NCBI Taxonomy" id="240302"/>
    <lineage>
        <taxon>Bacteria</taxon>
        <taxon>Bacillati</taxon>
        <taxon>Bacillota</taxon>
        <taxon>Bacilli</taxon>
        <taxon>Bacillales</taxon>
        <taxon>Bacillaceae</taxon>
        <taxon>Halobacillus</taxon>
    </lineage>
</organism>
<dbReference type="OrthoDB" id="2706506at2"/>
<accession>A0A1I3QYK7</accession>
<proteinExistence type="predicted"/>
<dbReference type="EMBL" id="FOSB01000002">
    <property type="protein sequence ID" value="SFJ39254.1"/>
    <property type="molecule type" value="Genomic_DNA"/>
</dbReference>
<evidence type="ECO:0008006" key="3">
    <source>
        <dbReference type="Google" id="ProtNLM"/>
    </source>
</evidence>
<sequence length="103" mass="12238">MNKEKYFINMGTREISLNHDANNDDFIIYATEDEVKALREVFDEIYNSDVRSFYRSHIPFMPYHLDQDNDNSDVDMKTAFQKIYDLGDEMTKDHITKMGILED</sequence>
<dbReference type="AlphaFoldDB" id="A0A1I3QYK7"/>
<evidence type="ECO:0000313" key="1">
    <source>
        <dbReference type="EMBL" id="SFJ39254.1"/>
    </source>
</evidence>
<evidence type="ECO:0000313" key="2">
    <source>
        <dbReference type="Proteomes" id="UP000183557"/>
    </source>
</evidence>
<reference evidence="2" key="1">
    <citation type="submission" date="2016-10" db="EMBL/GenBank/DDBJ databases">
        <authorList>
            <person name="Varghese N."/>
            <person name="Submissions S."/>
        </authorList>
    </citation>
    <scope>NUCLEOTIDE SEQUENCE [LARGE SCALE GENOMIC DNA]</scope>
    <source>
        <strain evidence="2">CGMCC 1.3704</strain>
    </source>
</reference>